<organism evidence="1 2">
    <name type="scientific">Caenorhabditis tropicalis</name>
    <dbReference type="NCBI Taxonomy" id="1561998"/>
    <lineage>
        <taxon>Eukaryota</taxon>
        <taxon>Metazoa</taxon>
        <taxon>Ecdysozoa</taxon>
        <taxon>Nematoda</taxon>
        <taxon>Chromadorea</taxon>
        <taxon>Rhabditida</taxon>
        <taxon>Rhabditina</taxon>
        <taxon>Rhabditomorpha</taxon>
        <taxon>Rhabditoidea</taxon>
        <taxon>Rhabditidae</taxon>
        <taxon>Peloderinae</taxon>
        <taxon>Caenorhabditis</taxon>
    </lineage>
</organism>
<name>A0A1I7V126_9PELO</name>
<evidence type="ECO:0000313" key="1">
    <source>
        <dbReference type="Proteomes" id="UP000095282"/>
    </source>
</evidence>
<evidence type="ECO:0000313" key="2">
    <source>
        <dbReference type="WBParaSite" id="Csp11.Scaffold630.g21345.t1"/>
    </source>
</evidence>
<dbReference type="WBParaSite" id="Csp11.Scaffold630.g21345.t1">
    <property type="protein sequence ID" value="Csp11.Scaffold630.g21345.t1"/>
    <property type="gene ID" value="Csp11.Scaffold630.g21345"/>
</dbReference>
<keyword evidence="1" id="KW-1185">Reference proteome</keyword>
<dbReference type="eggNOG" id="ENOG502TJVU">
    <property type="taxonomic scope" value="Eukaryota"/>
</dbReference>
<protein>
    <submittedName>
        <fullName evidence="2">FBA_2 domain-containing protein</fullName>
    </submittedName>
</protein>
<reference evidence="2" key="1">
    <citation type="submission" date="2016-11" db="UniProtKB">
        <authorList>
            <consortium name="WormBaseParasite"/>
        </authorList>
    </citation>
    <scope>IDENTIFICATION</scope>
</reference>
<sequence length="258" mass="29566">MRVSQTSKQCRIDVDNFKIEVNNFPEDKLKKSGITMTNEFTMIAIKKSIDVDPEEAAEKWITYILNRPDTRIQYLYLSSSPICLLKCDQPMTVIKLGMFVFSGTPEERSSWVKTTVPVKHLKTRSVFRDDTMKYAQSVLIPEYGDIDAKILSEWQANEITIEIWLSLGQIITYCTGIAESGRPIGFRCESWIEHPNMEWGTLDWLAMKVNARKTSWNGKKCFTIPLDDASELNVHGNLDNFSDRLIIEVNARGTAIDR</sequence>
<proteinExistence type="predicted"/>
<dbReference type="Proteomes" id="UP000095282">
    <property type="component" value="Unplaced"/>
</dbReference>
<dbReference type="AlphaFoldDB" id="A0A1I7V126"/>
<accession>A0A1I7V126</accession>